<reference evidence="2" key="1">
    <citation type="submission" date="2022-11" db="UniProtKB">
        <authorList>
            <consortium name="WormBaseParasite"/>
        </authorList>
    </citation>
    <scope>IDENTIFICATION</scope>
</reference>
<name>A0AC34GWI7_9BILA</name>
<accession>A0AC34GWI7</accession>
<dbReference type="Proteomes" id="UP000887579">
    <property type="component" value="Unplaced"/>
</dbReference>
<dbReference type="WBParaSite" id="ES5_v2.g8948.t1">
    <property type="protein sequence ID" value="ES5_v2.g8948.t1"/>
    <property type="gene ID" value="ES5_v2.g8948"/>
</dbReference>
<evidence type="ECO:0000313" key="1">
    <source>
        <dbReference type="Proteomes" id="UP000887579"/>
    </source>
</evidence>
<sequence>MIGFESNHGLQAKKDSNSWRKSKKHLSSSFLNIGRELNKDDKYKPPKSEINSSTLSLHIAAYENSVEASNDSLNEYDKKETLKKKHEKSVMTKKWENAKQFFTGSSSLVIQDTFELPRQMKNEATSHEVTQFKAFQRLLYPNDTMSRPTKQAVPDVKTMNAELFTLTYGALVVDLLRDLESEEEVNIQLEKIGYNIGVRIADDLLSKNPNIGRCTDTHQIAEVISKQALKAYLG</sequence>
<proteinExistence type="predicted"/>
<protein>
    <submittedName>
        <fullName evidence="2">Uncharacterized protein</fullName>
    </submittedName>
</protein>
<evidence type="ECO:0000313" key="2">
    <source>
        <dbReference type="WBParaSite" id="ES5_v2.g8948.t1"/>
    </source>
</evidence>
<organism evidence="1 2">
    <name type="scientific">Panagrolaimus sp. ES5</name>
    <dbReference type="NCBI Taxonomy" id="591445"/>
    <lineage>
        <taxon>Eukaryota</taxon>
        <taxon>Metazoa</taxon>
        <taxon>Ecdysozoa</taxon>
        <taxon>Nematoda</taxon>
        <taxon>Chromadorea</taxon>
        <taxon>Rhabditida</taxon>
        <taxon>Tylenchina</taxon>
        <taxon>Panagrolaimomorpha</taxon>
        <taxon>Panagrolaimoidea</taxon>
        <taxon>Panagrolaimidae</taxon>
        <taxon>Panagrolaimus</taxon>
    </lineage>
</organism>